<gene>
    <name evidence="2" type="ORF">B0H16DRAFT_1541437</name>
</gene>
<evidence type="ECO:0000313" key="3">
    <source>
        <dbReference type="Proteomes" id="UP001215598"/>
    </source>
</evidence>
<organism evidence="2 3">
    <name type="scientific">Mycena metata</name>
    <dbReference type="NCBI Taxonomy" id="1033252"/>
    <lineage>
        <taxon>Eukaryota</taxon>
        <taxon>Fungi</taxon>
        <taxon>Dikarya</taxon>
        <taxon>Basidiomycota</taxon>
        <taxon>Agaricomycotina</taxon>
        <taxon>Agaricomycetes</taxon>
        <taxon>Agaricomycetidae</taxon>
        <taxon>Agaricales</taxon>
        <taxon>Marasmiineae</taxon>
        <taxon>Mycenaceae</taxon>
        <taxon>Mycena</taxon>
    </lineage>
</organism>
<protein>
    <submittedName>
        <fullName evidence="2">Spherulation-specific family 4</fullName>
    </submittedName>
</protein>
<dbReference type="Pfam" id="PF12138">
    <property type="entry name" value="Spherulin4"/>
    <property type="match status" value="1"/>
</dbReference>
<keyword evidence="1" id="KW-0732">Signal</keyword>
<proteinExistence type="predicted"/>
<feature type="signal peptide" evidence="1">
    <location>
        <begin position="1"/>
        <end position="20"/>
    </location>
</feature>
<sequence length="263" mass="28047">MFSVLFLFVALTSCLHQVAALLSHGVLFPLYLFPDLVAGDNCAAWTPVYNAITANPTLPFLFVVNPANGPGAANTQPDPVYQQCIPGLKSNTNARVIGYVATGRGTRDSSDVTADIATYAQWGAAYRPTGIFFDETNAITDFVSLYQSYASAVHSSALGSSAFIIFNPGVTPTPEFYTFADLIVTREDFYSSFSVSQLAINSTAPAIKQAVLLHDGPTTTPVSLVDQLIGQLGIGYLFITNAEYTSIPSDWANFVADVSAAQS</sequence>
<dbReference type="PANTHER" id="PTHR35040:SF9">
    <property type="entry name" value="4-LIKE CELL SURFACE PROTEIN, PUTATIVE (AFU_ORTHOLOGUE AFUA_4G14080)-RELATED"/>
    <property type="match status" value="1"/>
</dbReference>
<dbReference type="AlphaFoldDB" id="A0AAD7J3C0"/>
<comment type="caution">
    <text evidence="2">The sequence shown here is derived from an EMBL/GenBank/DDBJ whole genome shotgun (WGS) entry which is preliminary data.</text>
</comment>
<dbReference type="PANTHER" id="PTHR35040">
    <property type="match status" value="1"/>
</dbReference>
<name>A0AAD7J3C0_9AGAR</name>
<dbReference type="EMBL" id="JARKIB010000050">
    <property type="protein sequence ID" value="KAJ7755219.1"/>
    <property type="molecule type" value="Genomic_DNA"/>
</dbReference>
<dbReference type="Proteomes" id="UP001215598">
    <property type="component" value="Unassembled WGS sequence"/>
</dbReference>
<evidence type="ECO:0000313" key="2">
    <source>
        <dbReference type="EMBL" id="KAJ7755219.1"/>
    </source>
</evidence>
<feature type="chain" id="PRO_5042166846" evidence="1">
    <location>
        <begin position="21"/>
        <end position="263"/>
    </location>
</feature>
<reference evidence="2" key="1">
    <citation type="submission" date="2023-03" db="EMBL/GenBank/DDBJ databases">
        <title>Massive genome expansion in bonnet fungi (Mycena s.s.) driven by repeated elements and novel gene families across ecological guilds.</title>
        <authorList>
            <consortium name="Lawrence Berkeley National Laboratory"/>
            <person name="Harder C.B."/>
            <person name="Miyauchi S."/>
            <person name="Viragh M."/>
            <person name="Kuo A."/>
            <person name="Thoen E."/>
            <person name="Andreopoulos B."/>
            <person name="Lu D."/>
            <person name="Skrede I."/>
            <person name="Drula E."/>
            <person name="Henrissat B."/>
            <person name="Morin E."/>
            <person name="Kohler A."/>
            <person name="Barry K."/>
            <person name="LaButti K."/>
            <person name="Morin E."/>
            <person name="Salamov A."/>
            <person name="Lipzen A."/>
            <person name="Mereny Z."/>
            <person name="Hegedus B."/>
            <person name="Baldrian P."/>
            <person name="Stursova M."/>
            <person name="Weitz H."/>
            <person name="Taylor A."/>
            <person name="Grigoriev I.V."/>
            <person name="Nagy L.G."/>
            <person name="Martin F."/>
            <person name="Kauserud H."/>
        </authorList>
    </citation>
    <scope>NUCLEOTIDE SEQUENCE</scope>
    <source>
        <strain evidence="2">CBHHK182m</strain>
    </source>
</reference>
<evidence type="ECO:0000256" key="1">
    <source>
        <dbReference type="SAM" id="SignalP"/>
    </source>
</evidence>
<accession>A0AAD7J3C0</accession>
<keyword evidence="3" id="KW-1185">Reference proteome</keyword>
<dbReference type="InterPro" id="IPR021986">
    <property type="entry name" value="Spherulin4"/>
</dbReference>